<keyword evidence="1" id="KW-0175">Coiled coil</keyword>
<comment type="caution">
    <text evidence="3">The sequence shown here is derived from an EMBL/GenBank/DDBJ whole genome shotgun (WGS) entry which is preliminary data.</text>
</comment>
<organism evidence="3 4">
    <name type="scientific">Chlorogloeopsis fritschii PCC 6912</name>
    <dbReference type="NCBI Taxonomy" id="211165"/>
    <lineage>
        <taxon>Bacteria</taxon>
        <taxon>Bacillati</taxon>
        <taxon>Cyanobacteriota</taxon>
        <taxon>Cyanophyceae</taxon>
        <taxon>Nostocales</taxon>
        <taxon>Chlorogloeopsidaceae</taxon>
        <taxon>Chlorogloeopsis</taxon>
    </lineage>
</organism>
<dbReference type="EMBL" id="RSCJ01000044">
    <property type="protein sequence ID" value="RUR72668.1"/>
    <property type="molecule type" value="Genomic_DNA"/>
</dbReference>
<feature type="region of interest" description="Disordered" evidence="2">
    <location>
        <begin position="429"/>
        <end position="534"/>
    </location>
</feature>
<feature type="coiled-coil region" evidence="1">
    <location>
        <begin position="127"/>
        <end position="266"/>
    </location>
</feature>
<sequence>MNEADTPNNGNFLKPLNSANVAQPQQASCPFDFVGHPTNKTISYLPLLAPAEARQSQAEVIDETDCDRTPTAEELLSHTSSLSVANTQVASDRVLEFTQPPLQQPEPEQDWVAEPDQQEQELVGAEFQQLLALNEELRSANNELYEQVEHLKAALTESEEALQLQSKRSTIAETMLKQQAQELAAAQEQIKSLFEQLETAVSTVQTQEIFIESSKGQLEISQNRLAQLERECALLQTKYNEQSHQLLQSENSNRELRSRLMRQQRQTLQFKAALEKCLDTTVPSYDSLEDNPQSSVGNRNTTHSKQANSIFSNQRPIRPWTAESESLEDEPNNVWKEFNLPLHRWEHSTPPIQSPIINTSIQEAQSTANQPNIQPEIDSSTPSTPVSPSEQSNLEEQLNNLFQTFFTAQPASPQPTQEKDVADDDDIDVEDGEEVMVQSSESFATALDDSEELVNNIITNPETNSDDNQDDLVETLQLSPQQLPATSVPTQPVTDDSAHSNSPSPLLYPQRPPKKRTSLASVELPNFRPSPNSQ</sequence>
<feature type="region of interest" description="Disordered" evidence="2">
    <location>
        <begin position="284"/>
        <end position="317"/>
    </location>
</feature>
<feature type="compositionally biased region" description="Low complexity" evidence="2">
    <location>
        <begin position="379"/>
        <end position="389"/>
    </location>
</feature>
<dbReference type="AlphaFoldDB" id="A0A3S0ZB50"/>
<feature type="compositionally biased region" description="Acidic residues" evidence="2">
    <location>
        <begin position="464"/>
        <end position="473"/>
    </location>
</feature>
<reference evidence="3 4" key="1">
    <citation type="journal article" date="2019" name="Genome Biol. Evol.">
        <title>Day and night: Metabolic profiles and evolutionary relationships of six axenic non-marine cyanobacteria.</title>
        <authorList>
            <person name="Will S.E."/>
            <person name="Henke P."/>
            <person name="Boedeker C."/>
            <person name="Huang S."/>
            <person name="Brinkmann H."/>
            <person name="Rohde M."/>
            <person name="Jarek M."/>
            <person name="Friedl T."/>
            <person name="Seufert S."/>
            <person name="Schumacher M."/>
            <person name="Overmann J."/>
            <person name="Neumann-Schaal M."/>
            <person name="Petersen J."/>
        </authorList>
    </citation>
    <scope>NUCLEOTIDE SEQUENCE [LARGE SCALE GENOMIC DNA]</scope>
    <source>
        <strain evidence="3 4">PCC 6912</strain>
    </source>
</reference>
<protein>
    <submittedName>
        <fullName evidence="3">Uncharacterized protein</fullName>
    </submittedName>
</protein>
<feature type="compositionally biased region" description="Polar residues" evidence="2">
    <location>
        <begin position="363"/>
        <end position="373"/>
    </location>
</feature>
<gene>
    <name evidence="3" type="ORF">PCC6912_61340</name>
</gene>
<dbReference type="OrthoDB" id="419021at2"/>
<evidence type="ECO:0000256" key="1">
    <source>
        <dbReference type="SAM" id="Coils"/>
    </source>
</evidence>
<feature type="compositionally biased region" description="Polar residues" evidence="2">
    <location>
        <begin position="476"/>
        <end position="504"/>
    </location>
</feature>
<evidence type="ECO:0000313" key="4">
    <source>
        <dbReference type="Proteomes" id="UP000268857"/>
    </source>
</evidence>
<proteinExistence type="predicted"/>
<name>A0A3S0ZB50_CHLFR</name>
<feature type="region of interest" description="Disordered" evidence="2">
    <location>
        <begin position="363"/>
        <end position="393"/>
    </location>
</feature>
<dbReference type="STRING" id="211165.GCA_000317285_02543"/>
<evidence type="ECO:0000313" key="3">
    <source>
        <dbReference type="EMBL" id="RUR72668.1"/>
    </source>
</evidence>
<accession>A0A3S0ZB50</accession>
<feature type="compositionally biased region" description="Polar residues" evidence="2">
    <location>
        <begin position="290"/>
        <end position="315"/>
    </location>
</feature>
<dbReference type="Proteomes" id="UP000268857">
    <property type="component" value="Unassembled WGS sequence"/>
</dbReference>
<evidence type="ECO:0000256" key="2">
    <source>
        <dbReference type="SAM" id="MobiDB-lite"/>
    </source>
</evidence>
<dbReference type="RefSeq" id="WP_016876277.1">
    <property type="nucleotide sequence ID" value="NZ_AJLN01000071.1"/>
</dbReference>
<keyword evidence="4" id="KW-1185">Reference proteome</keyword>